<keyword evidence="5 6" id="KW-0472">Membrane</keyword>
<evidence type="ECO:0000256" key="4">
    <source>
        <dbReference type="ARBA" id="ARBA00022989"/>
    </source>
</evidence>
<organism evidence="7 8">
    <name type="scientific">Amedibacterium intestinale</name>
    <dbReference type="NCBI Taxonomy" id="2583452"/>
    <lineage>
        <taxon>Bacteria</taxon>
        <taxon>Bacillati</taxon>
        <taxon>Bacillota</taxon>
        <taxon>Erysipelotrichia</taxon>
        <taxon>Erysipelotrichales</taxon>
        <taxon>Erysipelotrichaceae</taxon>
        <taxon>Amedibacterium</taxon>
    </lineage>
</organism>
<feature type="transmembrane region" description="Helical" evidence="6">
    <location>
        <begin position="380"/>
        <end position="399"/>
    </location>
</feature>
<evidence type="ECO:0000256" key="6">
    <source>
        <dbReference type="SAM" id="Phobius"/>
    </source>
</evidence>
<dbReference type="RefSeq" id="WP_118277718.1">
    <property type="nucleotide sequence ID" value="NZ_AP019695.1"/>
</dbReference>
<keyword evidence="8" id="KW-1185">Reference proteome</keyword>
<feature type="transmembrane region" description="Helical" evidence="6">
    <location>
        <begin position="189"/>
        <end position="212"/>
    </location>
</feature>
<dbReference type="KEGG" id="aarg:Aargi30884_11810"/>
<dbReference type="InterPro" id="IPR050833">
    <property type="entry name" value="Poly_Biosynth_Transport"/>
</dbReference>
<feature type="transmembrane region" description="Helical" evidence="6">
    <location>
        <begin position="92"/>
        <end position="116"/>
    </location>
</feature>
<comment type="subcellular location">
    <subcellularLocation>
        <location evidence="1">Cell membrane</location>
        <topology evidence="1">Multi-pass membrane protein</topology>
    </subcellularLocation>
</comment>
<reference evidence="8" key="1">
    <citation type="submission" date="2019-05" db="EMBL/GenBank/DDBJ databases">
        <title>Complete genome sequencing of Absiella argi strain JCM 30884.</title>
        <authorList>
            <person name="Sakamoto M."/>
            <person name="Murakami T."/>
            <person name="Mori H."/>
        </authorList>
    </citation>
    <scope>NUCLEOTIDE SEQUENCE [LARGE SCALE GENOMIC DNA]</scope>
    <source>
        <strain evidence="8">JCM 30884</strain>
    </source>
</reference>
<dbReference type="Pfam" id="PF01943">
    <property type="entry name" value="Polysacc_synt"/>
    <property type="match status" value="1"/>
</dbReference>
<gene>
    <name evidence="7" type="ORF">Aargi30884_11810</name>
</gene>
<accession>A0A6N4THD3</accession>
<evidence type="ECO:0000256" key="1">
    <source>
        <dbReference type="ARBA" id="ARBA00004651"/>
    </source>
</evidence>
<feature type="transmembrane region" description="Helical" evidence="6">
    <location>
        <begin position="166"/>
        <end position="183"/>
    </location>
</feature>
<keyword evidence="2" id="KW-1003">Cell membrane</keyword>
<evidence type="ECO:0000256" key="3">
    <source>
        <dbReference type="ARBA" id="ARBA00022692"/>
    </source>
</evidence>
<dbReference type="GO" id="GO:0005886">
    <property type="term" value="C:plasma membrane"/>
    <property type="evidence" value="ECO:0007669"/>
    <property type="project" value="UniProtKB-SubCell"/>
</dbReference>
<evidence type="ECO:0000256" key="5">
    <source>
        <dbReference type="ARBA" id="ARBA00023136"/>
    </source>
</evidence>
<feature type="transmembrane region" description="Helical" evidence="6">
    <location>
        <begin position="337"/>
        <end position="360"/>
    </location>
</feature>
<evidence type="ECO:0000313" key="7">
    <source>
        <dbReference type="EMBL" id="BBK22278.1"/>
    </source>
</evidence>
<feature type="transmembrane region" description="Helical" evidence="6">
    <location>
        <begin position="459"/>
        <end position="481"/>
    </location>
</feature>
<dbReference type="InterPro" id="IPR002797">
    <property type="entry name" value="Polysacc_synth"/>
</dbReference>
<dbReference type="CDD" id="cd13124">
    <property type="entry name" value="MATE_SpoVB_like"/>
    <property type="match status" value="1"/>
</dbReference>
<keyword evidence="4 6" id="KW-1133">Transmembrane helix</keyword>
<dbReference type="PANTHER" id="PTHR30250:SF21">
    <property type="entry name" value="LIPID II FLIPPASE MURJ"/>
    <property type="match status" value="1"/>
</dbReference>
<feature type="transmembrane region" description="Helical" evidence="6">
    <location>
        <begin position="493"/>
        <end position="513"/>
    </location>
</feature>
<dbReference type="InterPro" id="IPR024923">
    <property type="entry name" value="PG_synth_SpoVB"/>
</dbReference>
<feature type="transmembrane region" description="Helical" evidence="6">
    <location>
        <begin position="128"/>
        <end position="145"/>
    </location>
</feature>
<feature type="transmembrane region" description="Helical" evidence="6">
    <location>
        <begin position="296"/>
        <end position="316"/>
    </location>
</feature>
<dbReference type="AlphaFoldDB" id="A0A6N4THD3"/>
<keyword evidence="3 6" id="KW-0812">Transmembrane</keyword>
<protein>
    <submittedName>
        <fullName evidence="7">Transporter</fullName>
    </submittedName>
</protein>
<dbReference type="PANTHER" id="PTHR30250">
    <property type="entry name" value="PST FAMILY PREDICTED COLANIC ACID TRANSPORTER"/>
    <property type="match status" value="1"/>
</dbReference>
<evidence type="ECO:0000256" key="2">
    <source>
        <dbReference type="ARBA" id="ARBA00022475"/>
    </source>
</evidence>
<name>A0A6N4THD3_9FIRM</name>
<feature type="transmembrane region" description="Helical" evidence="6">
    <location>
        <begin position="249"/>
        <end position="276"/>
    </location>
</feature>
<dbReference type="PIRSF" id="PIRSF038958">
    <property type="entry name" value="PG_synth_SpoVB"/>
    <property type="match status" value="1"/>
</dbReference>
<dbReference type="EMBL" id="AP019695">
    <property type="protein sequence ID" value="BBK22278.1"/>
    <property type="molecule type" value="Genomic_DNA"/>
</dbReference>
<feature type="transmembrane region" description="Helical" evidence="6">
    <location>
        <begin position="420"/>
        <end position="447"/>
    </location>
</feature>
<feature type="transmembrane region" description="Helical" evidence="6">
    <location>
        <begin position="51"/>
        <end position="71"/>
    </location>
</feature>
<dbReference type="Proteomes" id="UP000464754">
    <property type="component" value="Chromosome"/>
</dbReference>
<feature type="transmembrane region" description="Helical" evidence="6">
    <location>
        <begin position="7"/>
        <end position="31"/>
    </location>
</feature>
<evidence type="ECO:0000313" key="8">
    <source>
        <dbReference type="Proteomes" id="UP000464754"/>
    </source>
</evidence>
<sequence length="540" mass="60742">MKSKKDSLLVGGFISTAGIFITKLIGLFYMIPFSQLIQDKMIYYAMPFNVYSYVLNIATAGFPFAIASLVARYYNNKDYRTTLMIKNLSRNIMILCGCISMLFMILCSNVISNIQIGKEHAYLLKNSYILLSIALFFVPVLSAGRGFYQGLKEMEIYAISQVLEQLIRVAFLLGASAIAIYVFHLNSIWAAYFGVLSTGISAIAALLHLHYYDRKKMKHLKQKAKEQTADTSHTKSALLKELFHMSFPYLLMAALGYSDMIINSLFLNKGLAAFGFESSLIESISGSINGPIQKLMSIPMVLALGFSAAIIPHISIHLANKDWENVRKNIKECLSSVLFFAIPLSFCLFVFAKPIYYVMYDGGELLPIYADILRWYALEAFINTILPIFNAFMMAGGLMRLNIRNLSIFTLIKLSLTYPFIAWLGYSGSVISTVIAALVTILLSMYALHKHFHYSFHELLPSLVKILLCSFGIYITSLLCIQIGLKGYDSSRWISFLQLGITCVISMIVYILLSCVCKLPQTIFGIHPSQLIHQLKHRNK</sequence>
<proteinExistence type="predicted"/>